<keyword evidence="3" id="KW-1185">Reference proteome</keyword>
<evidence type="ECO:0000256" key="1">
    <source>
        <dbReference type="ARBA" id="ARBA00022801"/>
    </source>
</evidence>
<keyword evidence="1" id="KW-0378">Hydrolase</keyword>
<dbReference type="GO" id="GO:0009446">
    <property type="term" value="P:putrescine biosynthetic process"/>
    <property type="evidence" value="ECO:0007669"/>
    <property type="project" value="InterPro"/>
</dbReference>
<dbReference type="RefSeq" id="WP_267990325.1">
    <property type="nucleotide sequence ID" value="NZ_JAPJZI010000001.1"/>
</dbReference>
<dbReference type="PANTHER" id="PTHR31377:SF0">
    <property type="entry name" value="AGMATINE DEIMINASE-RELATED"/>
    <property type="match status" value="1"/>
</dbReference>
<dbReference type="Gene3D" id="3.75.10.10">
    <property type="entry name" value="L-arginine/glycine Amidinotransferase, Chain A"/>
    <property type="match status" value="1"/>
</dbReference>
<gene>
    <name evidence="2" type="ORF">OQ273_09990</name>
</gene>
<comment type="caution">
    <text evidence="2">The sequence shown here is derived from an EMBL/GenBank/DDBJ whole genome shotgun (WGS) entry which is preliminary data.</text>
</comment>
<name>A0A9X3UHU8_9HYPH</name>
<dbReference type="Proteomes" id="UP001151234">
    <property type="component" value="Unassembled WGS sequence"/>
</dbReference>
<dbReference type="SUPFAM" id="SSF55909">
    <property type="entry name" value="Pentein"/>
    <property type="match status" value="1"/>
</dbReference>
<dbReference type="AlphaFoldDB" id="A0A9X3UHU8"/>
<accession>A0A9X3UHU8</accession>
<sequence length="341" mass="37537">MQGSARENGYYFPEEAHPHLRTFMQWPSNRTVHSDPVFLRMLQESIAEIANTISAFEPVVLLMDASQENAARRYLSSDVEIWPIATDDLWCRDSGPVFLTDGRGGLAVTQLNFNGWGNKQVHNNDAKVAERVAARLGLHIFDNPVVGELGGLEADGEGTLIAHESSWVNPNRNSVSRQKVEHDLLQALGAEKMIWAPGIAGADITDYHIDSLARFVAPGMILIQLPKTLDPDEPWSAAAFQTYDILRSATDASGRHLDITVIPEPERTRVKSADFVASYVNYYVCNGAIVAAQFGDAETDSEARRILGQLYPDREVVMLDIDPIGETGGGIHCATQQQPQV</sequence>
<dbReference type="GO" id="GO:0047632">
    <property type="term" value="F:agmatine deiminase activity"/>
    <property type="evidence" value="ECO:0007669"/>
    <property type="project" value="TreeGrafter"/>
</dbReference>
<dbReference type="Pfam" id="PF04371">
    <property type="entry name" value="PAD_porph"/>
    <property type="match status" value="1"/>
</dbReference>
<proteinExistence type="predicted"/>
<dbReference type="EMBL" id="JAPJZI010000001">
    <property type="protein sequence ID" value="MDA5398900.1"/>
    <property type="molecule type" value="Genomic_DNA"/>
</dbReference>
<protein>
    <submittedName>
        <fullName evidence="2">Agmatine deiminase family protein</fullName>
    </submittedName>
</protein>
<dbReference type="PANTHER" id="PTHR31377">
    <property type="entry name" value="AGMATINE DEIMINASE-RELATED"/>
    <property type="match status" value="1"/>
</dbReference>
<evidence type="ECO:0000313" key="3">
    <source>
        <dbReference type="Proteomes" id="UP001151234"/>
    </source>
</evidence>
<evidence type="ECO:0000313" key="2">
    <source>
        <dbReference type="EMBL" id="MDA5398900.1"/>
    </source>
</evidence>
<dbReference type="GO" id="GO:0004668">
    <property type="term" value="F:protein-arginine deiminase activity"/>
    <property type="evidence" value="ECO:0007669"/>
    <property type="project" value="InterPro"/>
</dbReference>
<organism evidence="2 3">
    <name type="scientific">Hoeflea prorocentri</name>
    <dbReference type="NCBI Taxonomy" id="1922333"/>
    <lineage>
        <taxon>Bacteria</taxon>
        <taxon>Pseudomonadati</taxon>
        <taxon>Pseudomonadota</taxon>
        <taxon>Alphaproteobacteria</taxon>
        <taxon>Hyphomicrobiales</taxon>
        <taxon>Rhizobiaceae</taxon>
        <taxon>Hoeflea</taxon>
    </lineage>
</organism>
<dbReference type="InterPro" id="IPR007466">
    <property type="entry name" value="Peptidyl-Arg-deiminase_porph"/>
</dbReference>
<reference evidence="2" key="1">
    <citation type="submission" date="2022-11" db="EMBL/GenBank/DDBJ databases">
        <title>Draft genome sequence of Hoeflea poritis E7-10 and Hoeflea prorocentri PM5-8, separated from scleractinian coral Porites lutea and marine dinoflagellate.</title>
        <authorList>
            <person name="Zhang G."/>
            <person name="Wei Q."/>
            <person name="Cai L."/>
        </authorList>
    </citation>
    <scope>NUCLEOTIDE SEQUENCE</scope>
    <source>
        <strain evidence="2">PM5-8</strain>
    </source>
</reference>